<keyword evidence="2" id="KW-0808">Transferase</keyword>
<dbReference type="AlphaFoldDB" id="A0A3R7NMW0"/>
<dbReference type="OrthoDB" id="423343at2759"/>
<keyword evidence="2" id="KW-0418">Kinase</keyword>
<accession>A0A3R7NMW0</accession>
<dbReference type="Proteomes" id="UP000284403">
    <property type="component" value="Unassembled WGS sequence"/>
</dbReference>
<keyword evidence="1" id="KW-0677">Repeat</keyword>
<dbReference type="GO" id="GO:0016301">
    <property type="term" value="F:kinase activity"/>
    <property type="evidence" value="ECO:0007669"/>
    <property type="project" value="UniProtKB-KW"/>
</dbReference>
<evidence type="ECO:0000313" key="3">
    <source>
        <dbReference type="Proteomes" id="UP000284403"/>
    </source>
</evidence>
<evidence type="ECO:0000256" key="1">
    <source>
        <dbReference type="ARBA" id="ARBA00022737"/>
    </source>
</evidence>
<gene>
    <name evidence="2" type="ORF">Tco025E_02565</name>
</gene>
<name>A0A3R7NMW0_9TRYP</name>
<protein>
    <submittedName>
        <fullName evidence="2">Putative phosphatidylinositol-4-phosphate 5-kinase</fullName>
    </submittedName>
</protein>
<reference evidence="2 3" key="1">
    <citation type="journal article" date="2018" name="BMC Genomics">
        <title>Genomic comparison of Trypanosoma conorhini and Trypanosoma rangeli to Trypanosoma cruzi strains of high and low virulence.</title>
        <authorList>
            <person name="Bradwell K.R."/>
            <person name="Koparde V.N."/>
            <person name="Matveyev A.V."/>
            <person name="Serrano M.G."/>
            <person name="Alves J.M."/>
            <person name="Parikh H."/>
            <person name="Huang B."/>
            <person name="Lee V."/>
            <person name="Espinosa-Alvarez O."/>
            <person name="Ortiz P.A."/>
            <person name="Costa-Martins A.G."/>
            <person name="Teixeira M.M."/>
            <person name="Buck G.A."/>
        </authorList>
    </citation>
    <scope>NUCLEOTIDE SEQUENCE [LARGE SCALE GENOMIC DNA]</scope>
    <source>
        <strain evidence="2 3">025E</strain>
    </source>
</reference>
<dbReference type="Gene3D" id="2.20.110.10">
    <property type="entry name" value="Histone H3 K4-specific methyltransferase SET7/9 N-terminal domain"/>
    <property type="match status" value="2"/>
</dbReference>
<dbReference type="SMART" id="SM00698">
    <property type="entry name" value="MORN"/>
    <property type="match status" value="3"/>
</dbReference>
<dbReference type="PANTHER" id="PTHR23084:SF263">
    <property type="entry name" value="MORN REPEAT-CONTAINING PROTEIN 1"/>
    <property type="match status" value="1"/>
</dbReference>
<dbReference type="RefSeq" id="XP_029230426.1">
    <property type="nucleotide sequence ID" value="XM_029369490.1"/>
</dbReference>
<dbReference type="SUPFAM" id="SSF82185">
    <property type="entry name" value="Histone H3 K4-specific methyltransferase SET7/9 N-terminal domain"/>
    <property type="match status" value="1"/>
</dbReference>
<proteinExistence type="predicted"/>
<dbReference type="PANTHER" id="PTHR23084">
    <property type="entry name" value="PHOSPHATIDYLINOSITOL-4-PHOSPHATE 5-KINASE RELATED"/>
    <property type="match status" value="1"/>
</dbReference>
<dbReference type="Pfam" id="PF02493">
    <property type="entry name" value="MORN"/>
    <property type="match status" value="4"/>
</dbReference>
<dbReference type="InterPro" id="IPR003409">
    <property type="entry name" value="MORN"/>
</dbReference>
<evidence type="ECO:0000313" key="2">
    <source>
        <dbReference type="EMBL" id="RNF24314.1"/>
    </source>
</evidence>
<dbReference type="EMBL" id="MKKU01000102">
    <property type="protein sequence ID" value="RNF24314.1"/>
    <property type="molecule type" value="Genomic_DNA"/>
</dbReference>
<organism evidence="2 3">
    <name type="scientific">Trypanosoma conorhini</name>
    <dbReference type="NCBI Taxonomy" id="83891"/>
    <lineage>
        <taxon>Eukaryota</taxon>
        <taxon>Discoba</taxon>
        <taxon>Euglenozoa</taxon>
        <taxon>Kinetoplastea</taxon>
        <taxon>Metakinetoplastina</taxon>
        <taxon>Trypanosomatida</taxon>
        <taxon>Trypanosomatidae</taxon>
        <taxon>Trypanosoma</taxon>
    </lineage>
</organism>
<comment type="caution">
    <text evidence="2">The sequence shown here is derived from an EMBL/GenBank/DDBJ whole genome shotgun (WGS) entry which is preliminary data.</text>
</comment>
<sequence length="650" mass="73278">MTFCGGVIERVRRQIERETSAGDTTPHERHRTLKRDNLQEGTLMWLAPAKVPSGDKKMAVRLSRGVKHPLSLNESQLFANTPYARGFSEYIYEGQLRRIKEMEDQADPRGAVRQGHGVLSYPNGAYYEGNWRHSKRHGTGCITSANGYKYTGEWCDDVREGSGYEVFACGAAIDANYANGLPEGEGVVMYSPKQNAYRYEGGWQNGKRHGRGVIFYANGDTFGCTFEQAKRHGRGVTTQTVNGREIQYETQWRDDKLVGTPRLIPKALRTRKPVSFIPFRTTGYLSPVDIINWTVKEGTLNLPFEHFMQLKLGFEALDVVGCGVLPMRELRAVWPESNMEMLRKFDSDEKESVELLDIVCAWYPKVSPHVIARMMQEFISPFDLFSLRGYLNGVENADGMGYYHVCGDALPSSGTEGHRPALHFRDLESTGFRIGGEKFTAADYAAASRLHDPPYFIDVLAVWYPNILRVVLEQYEMEEVDSDILDAIRVDFDRYAHPSADSSNYLLIEDFAQAEVAYRIKLCAAYKNNERMQGTMHSSFTVAPATAVTAPSLGFNPNPALAYGSAIETDMRQGFFKGTPVWILANRIRLNVPLLLGIERFHVRQKGRVTLDELLRFCFPNVPCLCTQETILGSFSETVCRCSLCNAARR</sequence>
<dbReference type="GeneID" id="40316176"/>
<keyword evidence="3" id="KW-1185">Reference proteome</keyword>